<gene>
    <name evidence="1" type="ORF">RB2654_16651</name>
</gene>
<sequence>MKRDDELIRSLLFEFEAAEDWLLVEPSFLGASRADRTRIGHINLLCDAGFMTQVGNGTFRLTNSGYDYLEAVRSDTVWNKTKEGASKLGGATLGMMFDLAKAYIKQEAAEKLGINL</sequence>
<comment type="caution">
    <text evidence="1">The sequence shown here is derived from an EMBL/GenBank/DDBJ whole genome shotgun (WGS) entry which is preliminary data.</text>
</comment>
<reference evidence="1 2" key="1">
    <citation type="journal article" date="2010" name="J. Bacteriol.">
        <title>Genome sequences of Pelagibaca bermudensis HTCC2601T and Maritimibacter alkaliphilus HTCC2654T, the type strains of two marine Roseobacter genera.</title>
        <authorList>
            <person name="Thrash J.C."/>
            <person name="Cho J.C."/>
            <person name="Ferriera S."/>
            <person name="Johnson J."/>
            <person name="Vergin K.L."/>
            <person name="Giovannoni S.J."/>
        </authorList>
    </citation>
    <scope>NUCLEOTIDE SEQUENCE [LARGE SCALE GENOMIC DNA]</scope>
    <source>
        <strain evidence="1 2">HTCC2654</strain>
    </source>
</reference>
<dbReference type="Proteomes" id="UP000002931">
    <property type="component" value="Unassembled WGS sequence"/>
</dbReference>
<keyword evidence="2" id="KW-1185">Reference proteome</keyword>
<dbReference type="OrthoDB" id="6960201at2"/>
<dbReference type="EMBL" id="AAMT01000002">
    <property type="protein sequence ID" value="EAQ14318.1"/>
    <property type="molecule type" value="Genomic_DNA"/>
</dbReference>
<evidence type="ECO:0000313" key="1">
    <source>
        <dbReference type="EMBL" id="EAQ14318.1"/>
    </source>
</evidence>
<dbReference type="HOGENOM" id="CLU_139712_2_1_5"/>
<protein>
    <recommendedName>
        <fullName evidence="3">DUF2513 domain-containing protein</fullName>
    </recommendedName>
</protein>
<dbReference type="InterPro" id="IPR019650">
    <property type="entry name" value="DUF2513"/>
</dbReference>
<dbReference type="AlphaFoldDB" id="A3VBI5"/>
<evidence type="ECO:0008006" key="3">
    <source>
        <dbReference type="Google" id="ProtNLM"/>
    </source>
</evidence>
<dbReference type="Pfam" id="PF10711">
    <property type="entry name" value="DUF2513"/>
    <property type="match status" value="1"/>
</dbReference>
<proteinExistence type="predicted"/>
<dbReference type="STRING" id="314271.RB2654_16651"/>
<name>A3VBI5_9RHOB</name>
<dbReference type="RefSeq" id="WP_008333652.1">
    <property type="nucleotide sequence ID" value="NZ_CH902578.1"/>
</dbReference>
<dbReference type="eggNOG" id="ENOG50337K1">
    <property type="taxonomic scope" value="Bacteria"/>
</dbReference>
<organism evidence="1 2">
    <name type="scientific">Maritimibacter alkaliphilus HTCC2654</name>
    <dbReference type="NCBI Taxonomy" id="314271"/>
    <lineage>
        <taxon>Bacteria</taxon>
        <taxon>Pseudomonadati</taxon>
        <taxon>Pseudomonadota</taxon>
        <taxon>Alphaproteobacteria</taxon>
        <taxon>Rhodobacterales</taxon>
        <taxon>Roseobacteraceae</taxon>
        <taxon>Maritimibacter</taxon>
    </lineage>
</organism>
<evidence type="ECO:0000313" key="2">
    <source>
        <dbReference type="Proteomes" id="UP000002931"/>
    </source>
</evidence>
<accession>A3VBI5</accession>